<dbReference type="RefSeq" id="YP_010086403.1">
    <property type="nucleotide sequence ID" value="NC_055453.1"/>
</dbReference>
<dbReference type="KEGG" id="vg:65101614"/>
<proteinExistence type="predicted"/>
<keyword evidence="2" id="KW-1185">Reference proteome</keyword>
<sequence length="176" mass="20728">MSTLRNKLLVKDLQQRVSLDTDVKIISTRDFYRISKTLYSLTECNKRLTACLKSVSQHYEQKYEMRLQRLRKVLSKRTRKLNTLQKRINVRKHYIIIVRHDNEFSFYTHVSQIEADAFSVVVYKISKNPDVDKTVSVSIAQTKYAQQSIVTKNSVQFKQTPDANNFESDLKIMFNV</sequence>
<reference evidence="1 2" key="1">
    <citation type="journal article" date="2018" name="Sci. Rep.">
        <title>Comprehensive analysis of single molecule sequencing-derived complete genome and whole transcriptome of Hyposidra talaca nuclear polyhedrosis virus.</title>
        <authorList>
            <person name="Nguyen T.T."/>
            <person name="Suryamohan K."/>
            <person name="Kuriakose B."/>
            <person name="Janakiraman V."/>
            <person name="Reichelt M."/>
            <person name="Chaudhuri S."/>
            <person name="Guillory J."/>
            <person name="Divakaran N."/>
            <person name="Rabins P.E."/>
            <person name="Goel R."/>
            <person name="Deka B."/>
            <person name="Sarkar S."/>
            <person name="Ekka P."/>
            <person name="Tsai Y.C."/>
            <person name="Vargas D."/>
            <person name="Santhosh S."/>
            <person name="Mohan S."/>
            <person name="Chin C.S."/>
            <person name="Korlach J."/>
            <person name="Thomas G."/>
            <person name="Babu A."/>
            <person name="Seshagiri S."/>
        </authorList>
    </citation>
    <scope>NUCLEOTIDE SEQUENCE [LARGE SCALE GENOMIC DNA]</scope>
    <source>
        <strain evidence="1 2">HytaNPVIndia001</strain>
    </source>
</reference>
<gene>
    <name evidence="1" type="primary">orf136</name>
    <name evidence="1" type="ORF">HytaNPV_gp136</name>
</gene>
<name>A0A2Z4HI86_9ABAC</name>
<organism evidence="1 2">
    <name type="scientific">Hyposidra talaca nucleopolyhedrovirus</name>
    <dbReference type="NCBI Taxonomy" id="1070315"/>
    <lineage>
        <taxon>Viruses</taxon>
        <taxon>Viruses incertae sedis</taxon>
        <taxon>Naldaviricetes</taxon>
        <taxon>Lefavirales</taxon>
        <taxon>Baculoviridae</taxon>
        <taxon>Alphabaculovirus</taxon>
        <taxon>Alphabaculovirus hytalacae</taxon>
    </lineage>
</organism>
<evidence type="ECO:0000313" key="2">
    <source>
        <dbReference type="Proteomes" id="UP000501125"/>
    </source>
</evidence>
<dbReference type="Proteomes" id="UP000501125">
    <property type="component" value="Chromosome"/>
</dbReference>
<protein>
    <submittedName>
        <fullName evidence="1">Uncharacterized protein</fullName>
    </submittedName>
</protein>
<evidence type="ECO:0000313" key="1">
    <source>
        <dbReference type="EMBL" id="AWW14496.1"/>
    </source>
</evidence>
<dbReference type="GeneID" id="65101614"/>
<accession>A0A2Z4HI86</accession>
<dbReference type="EMBL" id="MH261376">
    <property type="protein sequence ID" value="AWW14496.1"/>
    <property type="molecule type" value="Genomic_DNA"/>
</dbReference>